<proteinExistence type="predicted"/>
<organism evidence="2 3">
    <name type="scientific">Koleobacter methoxysyntrophicus</name>
    <dbReference type="NCBI Taxonomy" id="2751313"/>
    <lineage>
        <taxon>Bacteria</taxon>
        <taxon>Bacillati</taxon>
        <taxon>Bacillota</taxon>
        <taxon>Clostridia</taxon>
        <taxon>Koleobacterales</taxon>
        <taxon>Koleobacteraceae</taxon>
        <taxon>Koleobacter</taxon>
    </lineage>
</organism>
<sequence length="97" mass="10866">MWIILLSLITGGLIGFFNFIPQKIYKKLDYITTLGLICLLFFMGIKIGINQNILRGLTGMTIKSAILASGAIAGSIIMTKLYERTVLIVKDRRRVMD</sequence>
<dbReference type="Proteomes" id="UP000662904">
    <property type="component" value="Chromosome"/>
</dbReference>
<dbReference type="InterPro" id="IPR005642">
    <property type="entry name" value="LysO"/>
</dbReference>
<keyword evidence="3" id="KW-1185">Reference proteome</keyword>
<keyword evidence="1" id="KW-0472">Membrane</keyword>
<feature type="transmembrane region" description="Helical" evidence="1">
    <location>
        <begin position="29"/>
        <end position="49"/>
    </location>
</feature>
<protein>
    <recommendedName>
        <fullName evidence="4">Lysine exporter LysO family protein</fullName>
    </recommendedName>
</protein>
<accession>A0A8A0RQ08</accession>
<name>A0A8A0RQ08_9FIRM</name>
<keyword evidence="1" id="KW-0812">Transmembrane</keyword>
<dbReference type="EMBL" id="CP059066">
    <property type="protein sequence ID" value="QSQ10024.1"/>
    <property type="molecule type" value="Genomic_DNA"/>
</dbReference>
<gene>
    <name evidence="2" type="ORF">H0A61_02416</name>
</gene>
<evidence type="ECO:0000313" key="2">
    <source>
        <dbReference type="EMBL" id="QSQ10024.1"/>
    </source>
</evidence>
<evidence type="ECO:0000256" key="1">
    <source>
        <dbReference type="SAM" id="Phobius"/>
    </source>
</evidence>
<reference evidence="2" key="1">
    <citation type="submission" date="2020-07" db="EMBL/GenBank/DDBJ databases">
        <title>Koleobacter methoxysyntrophicus gen. nov., sp. nov., a novel anaerobic bacterium isolated from deep subsurface oil field and proposal of Koleobacterales ord. nov. in the phylum Firmicutes.</title>
        <authorList>
            <person name="Sakamoto S."/>
            <person name="Tamaki H."/>
        </authorList>
    </citation>
    <scope>NUCLEOTIDE SEQUENCE</scope>
    <source>
        <strain evidence="2">NRmbB1</strain>
    </source>
</reference>
<feature type="transmembrane region" description="Helical" evidence="1">
    <location>
        <begin position="61"/>
        <end position="82"/>
    </location>
</feature>
<dbReference type="AlphaFoldDB" id="A0A8A0RQ08"/>
<evidence type="ECO:0000313" key="3">
    <source>
        <dbReference type="Proteomes" id="UP000662904"/>
    </source>
</evidence>
<dbReference type="GO" id="GO:0015661">
    <property type="term" value="F:L-lysine efflux transmembrane transporter activity"/>
    <property type="evidence" value="ECO:0007669"/>
    <property type="project" value="InterPro"/>
</dbReference>
<dbReference type="Pfam" id="PF03956">
    <property type="entry name" value="Lys_export"/>
    <property type="match status" value="1"/>
</dbReference>
<dbReference type="RefSeq" id="WP_206707348.1">
    <property type="nucleotide sequence ID" value="NZ_CP059066.1"/>
</dbReference>
<dbReference type="KEGG" id="kme:H0A61_02416"/>
<keyword evidence="1" id="KW-1133">Transmembrane helix</keyword>
<evidence type="ECO:0008006" key="4">
    <source>
        <dbReference type="Google" id="ProtNLM"/>
    </source>
</evidence>